<protein>
    <recommendedName>
        <fullName evidence="4">ABC transporter permease</fullName>
    </recommendedName>
</protein>
<proteinExistence type="predicted"/>
<organism evidence="2 3">
    <name type="scientific">Clostridium weizhouense</name>
    <dbReference type="NCBI Taxonomy" id="2859781"/>
    <lineage>
        <taxon>Bacteria</taxon>
        <taxon>Bacillati</taxon>
        <taxon>Bacillota</taxon>
        <taxon>Clostridia</taxon>
        <taxon>Eubacteriales</taxon>
        <taxon>Clostridiaceae</taxon>
        <taxon>Clostridium</taxon>
    </lineage>
</organism>
<gene>
    <name evidence="2" type="ORF">KYD98_16330</name>
</gene>
<feature type="transmembrane region" description="Helical" evidence="1">
    <location>
        <begin position="7"/>
        <end position="28"/>
    </location>
</feature>
<feature type="transmembrane region" description="Helical" evidence="1">
    <location>
        <begin position="40"/>
        <end position="65"/>
    </location>
</feature>
<feature type="transmembrane region" description="Helical" evidence="1">
    <location>
        <begin position="208"/>
        <end position="224"/>
    </location>
</feature>
<evidence type="ECO:0000256" key="1">
    <source>
        <dbReference type="SAM" id="Phobius"/>
    </source>
</evidence>
<feature type="transmembrane region" description="Helical" evidence="1">
    <location>
        <begin position="231"/>
        <end position="250"/>
    </location>
</feature>
<accession>A0ABS7ASX9</accession>
<evidence type="ECO:0000313" key="2">
    <source>
        <dbReference type="EMBL" id="MBW6411649.1"/>
    </source>
</evidence>
<keyword evidence="1" id="KW-1133">Transmembrane helix</keyword>
<keyword evidence="1" id="KW-0812">Transmembrane</keyword>
<dbReference type="EMBL" id="JAHXPT010000017">
    <property type="protein sequence ID" value="MBW6411649.1"/>
    <property type="molecule type" value="Genomic_DNA"/>
</dbReference>
<keyword evidence="3" id="KW-1185">Reference proteome</keyword>
<feature type="transmembrane region" description="Helical" evidence="1">
    <location>
        <begin position="151"/>
        <end position="169"/>
    </location>
</feature>
<evidence type="ECO:0008006" key="4">
    <source>
        <dbReference type="Google" id="ProtNLM"/>
    </source>
</evidence>
<keyword evidence="1" id="KW-0472">Membrane</keyword>
<feature type="transmembrane region" description="Helical" evidence="1">
    <location>
        <begin position="122"/>
        <end position="144"/>
    </location>
</feature>
<name>A0ABS7ASX9_9CLOT</name>
<reference evidence="2 3" key="1">
    <citation type="submission" date="2021-07" db="EMBL/GenBank/DDBJ databases">
        <title>Clostridium weizhouense sp. nov., an anaerobic bacterium isolated from activated sludge of Petroleum wastewater.</title>
        <authorList>
            <person name="Li Q."/>
        </authorList>
    </citation>
    <scope>NUCLEOTIDE SEQUENCE [LARGE SCALE GENOMIC DNA]</scope>
    <source>
        <strain evidence="2 3">YB-6</strain>
    </source>
</reference>
<comment type="caution">
    <text evidence="2">The sequence shown here is derived from an EMBL/GenBank/DDBJ whole genome shotgun (WGS) entry which is preliminary data.</text>
</comment>
<sequence>MKKIIRFYLKIMIKNPLFLIAILLNIFLTYKQCGALRQSIFVFSQVYCFGFICSNLFLLISSTYVMYKDYDILNLLENNILKKQLAIIITGFIISILTILIPMLVIIIFRNKSFEYSFDLRGIINFCIVWNLSNLIASVIGSTIGCICRNIFAMLLSIIVYGLFIFELYNPSTKVLYKLFNIFDDSTLMGGNYICGEIFNTLYYLDKVFIVLIAALILSISFIVNKNNKRLKYIIFIITIFLGMISIVYYNDINRSTTTTIEYKDLVNTKYTIKSYDMNIDISNNIKNTTHINININDDSEEIVLLLDKLFKINKVSINNVDVNFEHEDNNLYIKHKFNKGTLVDIVIEYSGNVFVENDLGMSVYYVSNLAVNLPESTFSWYPKINNNYVIDFNVNIKANKQVYSNLNIIDKCDNVYKFQGKSLGVNVFSGDYKEEFIDNCQYIIPINQNSQQLKSRLDKYISKLNVTDGLSEADLEFLKSRKFKKVIGGIWDINTLNNDINSSVQIFEDTLIINEI</sequence>
<dbReference type="Proteomes" id="UP001519921">
    <property type="component" value="Unassembled WGS sequence"/>
</dbReference>
<dbReference type="InterPro" id="IPR042097">
    <property type="entry name" value="Aminopeptidase_N-like_N_sf"/>
</dbReference>
<evidence type="ECO:0000313" key="3">
    <source>
        <dbReference type="Proteomes" id="UP001519921"/>
    </source>
</evidence>
<dbReference type="RefSeq" id="WP_219781116.1">
    <property type="nucleotide sequence ID" value="NZ_JAHXPT010000017.1"/>
</dbReference>
<dbReference type="Gene3D" id="2.60.40.1730">
    <property type="entry name" value="tricorn interacting facor f3 domain"/>
    <property type="match status" value="1"/>
</dbReference>
<feature type="transmembrane region" description="Helical" evidence="1">
    <location>
        <begin position="85"/>
        <end position="110"/>
    </location>
</feature>